<evidence type="ECO:0000313" key="6">
    <source>
        <dbReference type="EMBL" id="SNR80779.1"/>
    </source>
</evidence>
<dbReference type="Gene3D" id="1.10.10.60">
    <property type="entry name" value="Homeodomain-like"/>
    <property type="match status" value="1"/>
</dbReference>
<sequence length="227" mass="25036">MKHAMRATPVCGLRERKKQRTRDALIRAAIELFVVKGYERTTVDEIAAEVEVSQRTFFRYFAGKEEVALALEDSVEEAFVTAVAERPAGEPPFEALRAALDESWHSISAVIAAVVPLSTYMAMYRVIESTPTLLSAQMRHSALVEGRLASVIAAREGLDPADPRPRVLVAAVGGVIRVAQRLWGDGDETSVESIRRITEEHLDMLVPVLAQPWDEHQGVSGISLFQT</sequence>
<keyword evidence="7" id="KW-1185">Reference proteome</keyword>
<dbReference type="Gene3D" id="1.10.357.10">
    <property type="entry name" value="Tetracycline Repressor, domain 2"/>
    <property type="match status" value="1"/>
</dbReference>
<evidence type="ECO:0000256" key="2">
    <source>
        <dbReference type="ARBA" id="ARBA00023125"/>
    </source>
</evidence>
<dbReference type="InterPro" id="IPR009057">
    <property type="entry name" value="Homeodomain-like_sf"/>
</dbReference>
<evidence type="ECO:0000256" key="4">
    <source>
        <dbReference type="PROSITE-ProRule" id="PRU00335"/>
    </source>
</evidence>
<dbReference type="GO" id="GO:0003700">
    <property type="term" value="F:DNA-binding transcription factor activity"/>
    <property type="evidence" value="ECO:0007669"/>
    <property type="project" value="TreeGrafter"/>
</dbReference>
<evidence type="ECO:0000256" key="3">
    <source>
        <dbReference type="ARBA" id="ARBA00023163"/>
    </source>
</evidence>
<keyword evidence="3" id="KW-0804">Transcription</keyword>
<dbReference type="InterPro" id="IPR023772">
    <property type="entry name" value="DNA-bd_HTH_TetR-type_CS"/>
</dbReference>
<dbReference type="PROSITE" id="PS50977">
    <property type="entry name" value="HTH_TETR_2"/>
    <property type="match status" value="1"/>
</dbReference>
<protein>
    <submittedName>
        <fullName evidence="6">Transcriptional regulator, TetR family</fullName>
    </submittedName>
</protein>
<proteinExistence type="predicted"/>
<dbReference type="Proteomes" id="UP000198280">
    <property type="component" value="Unassembled WGS sequence"/>
</dbReference>
<reference evidence="6 7" key="1">
    <citation type="submission" date="2017-06" db="EMBL/GenBank/DDBJ databases">
        <authorList>
            <person name="Kim H.J."/>
            <person name="Triplett B.A."/>
        </authorList>
    </citation>
    <scope>NUCLEOTIDE SEQUENCE [LARGE SCALE GENOMIC DNA]</scope>
    <source>
        <strain evidence="6 7">CGMCC 4.1858</strain>
    </source>
</reference>
<dbReference type="AlphaFoldDB" id="A0A238ZCG9"/>
<evidence type="ECO:0000313" key="7">
    <source>
        <dbReference type="Proteomes" id="UP000198280"/>
    </source>
</evidence>
<dbReference type="PANTHER" id="PTHR30055">
    <property type="entry name" value="HTH-TYPE TRANSCRIPTIONAL REGULATOR RUTR"/>
    <property type="match status" value="1"/>
</dbReference>
<dbReference type="EMBL" id="FZOF01000001">
    <property type="protein sequence ID" value="SNR80779.1"/>
    <property type="molecule type" value="Genomic_DNA"/>
</dbReference>
<keyword evidence="1" id="KW-0805">Transcription regulation</keyword>
<dbReference type="OrthoDB" id="8688418at2"/>
<dbReference type="RefSeq" id="WP_089221610.1">
    <property type="nucleotide sequence ID" value="NZ_FZOF01000001.1"/>
</dbReference>
<accession>A0A238ZCG9</accession>
<keyword evidence="2 4" id="KW-0238">DNA-binding</keyword>
<dbReference type="GO" id="GO:0000976">
    <property type="term" value="F:transcription cis-regulatory region binding"/>
    <property type="evidence" value="ECO:0007669"/>
    <property type="project" value="TreeGrafter"/>
</dbReference>
<name>A0A238ZCG9_9ACTN</name>
<dbReference type="SUPFAM" id="SSF46689">
    <property type="entry name" value="Homeodomain-like"/>
    <property type="match status" value="1"/>
</dbReference>
<dbReference type="PANTHER" id="PTHR30055:SF238">
    <property type="entry name" value="MYCOFACTOCIN BIOSYNTHESIS TRANSCRIPTIONAL REGULATOR MFTR-RELATED"/>
    <property type="match status" value="1"/>
</dbReference>
<evidence type="ECO:0000256" key="1">
    <source>
        <dbReference type="ARBA" id="ARBA00023015"/>
    </source>
</evidence>
<gene>
    <name evidence="6" type="ORF">SAMN05216252_101151</name>
</gene>
<feature type="domain" description="HTH tetR-type" evidence="5">
    <location>
        <begin position="19"/>
        <end position="79"/>
    </location>
</feature>
<dbReference type="PROSITE" id="PS01081">
    <property type="entry name" value="HTH_TETR_1"/>
    <property type="match status" value="1"/>
</dbReference>
<feature type="DNA-binding region" description="H-T-H motif" evidence="4">
    <location>
        <begin position="42"/>
        <end position="61"/>
    </location>
</feature>
<dbReference type="Pfam" id="PF17754">
    <property type="entry name" value="TetR_C_14"/>
    <property type="match status" value="1"/>
</dbReference>
<dbReference type="InterPro" id="IPR041347">
    <property type="entry name" value="MftR_C"/>
</dbReference>
<dbReference type="PRINTS" id="PR00455">
    <property type="entry name" value="HTHTETR"/>
</dbReference>
<dbReference type="Pfam" id="PF00440">
    <property type="entry name" value="TetR_N"/>
    <property type="match status" value="1"/>
</dbReference>
<evidence type="ECO:0000259" key="5">
    <source>
        <dbReference type="PROSITE" id="PS50977"/>
    </source>
</evidence>
<dbReference type="InterPro" id="IPR050109">
    <property type="entry name" value="HTH-type_TetR-like_transc_reg"/>
</dbReference>
<dbReference type="InterPro" id="IPR001647">
    <property type="entry name" value="HTH_TetR"/>
</dbReference>
<organism evidence="6 7">
    <name type="scientific">Actinacidiphila glaucinigra</name>
    <dbReference type="NCBI Taxonomy" id="235986"/>
    <lineage>
        <taxon>Bacteria</taxon>
        <taxon>Bacillati</taxon>
        <taxon>Actinomycetota</taxon>
        <taxon>Actinomycetes</taxon>
        <taxon>Kitasatosporales</taxon>
        <taxon>Streptomycetaceae</taxon>
        <taxon>Actinacidiphila</taxon>
    </lineage>
</organism>